<dbReference type="Proteomes" id="UP000246171">
    <property type="component" value="Unassembled WGS sequence"/>
</dbReference>
<sequence length="124" mass="13601">MSFLNPIRATTLRLSRPAFAYTTTTTTSPAAAVAALHTSIPRPGLKESDHNRDDLANIYEAEKHDQVKSSKEGKAKWKQEIASDSEASVKADRGEVDSDDNNFSAMQERTKGLPNRDGPVNKTQ</sequence>
<comment type="caution">
    <text evidence="2">The sequence shown here is derived from an EMBL/GenBank/DDBJ whole genome shotgun (WGS) entry which is preliminary data.</text>
</comment>
<name>A0A317VZ54_ASPEC</name>
<dbReference type="VEuPathDB" id="FungiDB:BO83DRAFT_376547"/>
<dbReference type="EMBL" id="MSFU01000006">
    <property type="protein sequence ID" value="PWY79065.1"/>
    <property type="molecule type" value="Genomic_DNA"/>
</dbReference>
<proteinExistence type="predicted"/>
<dbReference type="AlphaFoldDB" id="A0A317VZ54"/>
<keyword evidence="3" id="KW-1185">Reference proteome</keyword>
<feature type="region of interest" description="Disordered" evidence="1">
    <location>
        <begin position="60"/>
        <end position="124"/>
    </location>
</feature>
<gene>
    <name evidence="2" type="ORF">BO83DRAFT_376547</name>
</gene>
<accession>A0A317VZ54</accession>
<dbReference type="RefSeq" id="XP_025390857.1">
    <property type="nucleotide sequence ID" value="XM_025530749.1"/>
</dbReference>
<evidence type="ECO:0000313" key="3">
    <source>
        <dbReference type="Proteomes" id="UP000246171"/>
    </source>
</evidence>
<protein>
    <recommendedName>
        <fullName evidence="4">Mitochondrial carrier protein PET8</fullName>
    </recommendedName>
</protein>
<reference evidence="2" key="1">
    <citation type="submission" date="2016-12" db="EMBL/GenBank/DDBJ databases">
        <title>The genomes of Aspergillus section Nigri reveals drivers in fungal speciation.</title>
        <authorList>
            <consortium name="DOE Joint Genome Institute"/>
            <person name="Vesth T.C."/>
            <person name="Nybo J."/>
            <person name="Theobald S."/>
            <person name="Brandl J."/>
            <person name="Frisvad J.C."/>
            <person name="Nielsen K.F."/>
            <person name="Lyhne E.K."/>
            <person name="Kogle M.E."/>
            <person name="Kuo A."/>
            <person name="Riley R."/>
            <person name="Clum A."/>
            <person name="Nolan M."/>
            <person name="Lipzen A."/>
            <person name="Salamov A."/>
            <person name="Henrissat B."/>
            <person name="Wiebenga A."/>
            <person name="De vries R.P."/>
            <person name="Grigoriev I.V."/>
            <person name="Mortensen U.H."/>
            <person name="Andersen M.R."/>
            <person name="Baker S.E."/>
        </authorList>
    </citation>
    <scope>NUCLEOTIDE SEQUENCE</scope>
    <source>
        <strain evidence="2">CBS 122712</strain>
    </source>
</reference>
<evidence type="ECO:0000313" key="2">
    <source>
        <dbReference type="EMBL" id="PWY79065.1"/>
    </source>
</evidence>
<organism evidence="2 3">
    <name type="scientific">Aspergillus eucalypticola (strain CBS 122712 / IBT 29274)</name>
    <dbReference type="NCBI Taxonomy" id="1448314"/>
    <lineage>
        <taxon>Eukaryota</taxon>
        <taxon>Fungi</taxon>
        <taxon>Dikarya</taxon>
        <taxon>Ascomycota</taxon>
        <taxon>Pezizomycotina</taxon>
        <taxon>Eurotiomycetes</taxon>
        <taxon>Eurotiomycetidae</taxon>
        <taxon>Eurotiales</taxon>
        <taxon>Aspergillaceae</taxon>
        <taxon>Aspergillus</taxon>
        <taxon>Aspergillus subgen. Circumdati</taxon>
    </lineage>
</organism>
<dbReference type="GeneID" id="37052711"/>
<evidence type="ECO:0000256" key="1">
    <source>
        <dbReference type="SAM" id="MobiDB-lite"/>
    </source>
</evidence>
<feature type="compositionally biased region" description="Basic and acidic residues" evidence="1">
    <location>
        <begin position="60"/>
        <end position="96"/>
    </location>
</feature>
<dbReference type="OrthoDB" id="529205at2759"/>
<evidence type="ECO:0008006" key="4">
    <source>
        <dbReference type="Google" id="ProtNLM"/>
    </source>
</evidence>